<proteinExistence type="predicted"/>
<dbReference type="Proteomes" id="UP000190787">
    <property type="component" value="Unassembled WGS sequence"/>
</dbReference>
<protein>
    <submittedName>
        <fullName evidence="1">Uncharacterized protein</fullName>
    </submittedName>
</protein>
<keyword evidence="2" id="KW-1185">Reference proteome</keyword>
<name>A0ABX3MRZ9_9RHOB</name>
<sequence length="206" mass="22467">MKDIDITRAIRAKSDQLNADDLLAGPMTIKIRDIQVVAGEQPVSVYFDGDDGKPWKPSKSALRVLAAIWGANAAKWLGMSCTLFNDESVTWAGVAVGGIRVSHMEGLSKPREIKLTKTRGKKVGVTIQPLLLEKHSQADKWKERLFAVAEDPEKSVEDAWGKVPAEIKAELADDIYDKLIAMQEAATLERESDPDATANALNDAIG</sequence>
<evidence type="ECO:0000313" key="1">
    <source>
        <dbReference type="EMBL" id="OOY22469.1"/>
    </source>
</evidence>
<comment type="caution">
    <text evidence="1">The sequence shown here is derived from an EMBL/GenBank/DDBJ whole genome shotgun (WGS) entry which is preliminary data.</text>
</comment>
<reference evidence="1 2" key="1">
    <citation type="submission" date="2016-11" db="EMBL/GenBank/DDBJ databases">
        <title>A multilocus sequence analysis scheme for characterization of bacteria in the genus Thioclava.</title>
        <authorList>
            <person name="Liu Y."/>
            <person name="Shao Z."/>
        </authorList>
    </citation>
    <scope>NUCLEOTIDE SEQUENCE [LARGE SCALE GENOMIC DNA]</scope>
    <source>
        <strain evidence="1 2">TAW-CT134</strain>
    </source>
</reference>
<gene>
    <name evidence="1" type="ORF">BMI91_19500</name>
</gene>
<accession>A0ABX3MRZ9</accession>
<evidence type="ECO:0000313" key="2">
    <source>
        <dbReference type="Proteomes" id="UP000190787"/>
    </source>
</evidence>
<organism evidence="1 2">
    <name type="scientific">Thioclava sediminum</name>
    <dbReference type="NCBI Taxonomy" id="1915319"/>
    <lineage>
        <taxon>Bacteria</taxon>
        <taxon>Pseudomonadati</taxon>
        <taxon>Pseudomonadota</taxon>
        <taxon>Alphaproteobacteria</taxon>
        <taxon>Rhodobacterales</taxon>
        <taxon>Paracoccaceae</taxon>
        <taxon>Thioclava</taxon>
    </lineage>
</organism>
<dbReference type="EMBL" id="MPZV01000006">
    <property type="protein sequence ID" value="OOY22469.1"/>
    <property type="molecule type" value="Genomic_DNA"/>
</dbReference>
<dbReference type="RefSeq" id="WP_078606325.1">
    <property type="nucleotide sequence ID" value="NZ_MPZV01000006.1"/>
</dbReference>